<keyword evidence="2" id="KW-1185">Reference proteome</keyword>
<evidence type="ECO:0000313" key="2">
    <source>
        <dbReference type="Proteomes" id="UP000245202"/>
    </source>
</evidence>
<accession>A0A2R5EV29</accession>
<organism evidence="1 2">
    <name type="scientific">Paenibacillus agaridevorans</name>
    <dbReference type="NCBI Taxonomy" id="171404"/>
    <lineage>
        <taxon>Bacteria</taxon>
        <taxon>Bacillati</taxon>
        <taxon>Bacillota</taxon>
        <taxon>Bacilli</taxon>
        <taxon>Bacillales</taxon>
        <taxon>Paenibacillaceae</taxon>
        <taxon>Paenibacillus</taxon>
    </lineage>
</organism>
<sequence length="52" mass="6051">MERRLAELDAVPGIPAQDADALSRMELSWAEMEHLRARLDALMERWLEAQEE</sequence>
<comment type="caution">
    <text evidence="1">The sequence shown here is derived from an EMBL/GenBank/DDBJ whole genome shotgun (WGS) entry which is preliminary data.</text>
</comment>
<protein>
    <submittedName>
        <fullName evidence="1">Uncharacterized protein</fullName>
    </submittedName>
</protein>
<name>A0A2R5EV29_9BACL</name>
<reference evidence="1 2" key="1">
    <citation type="submission" date="2017-08" db="EMBL/GenBank/DDBJ databases">
        <title>Substantial Increase in Enzyme Production by Combined Drug-Resistance Mutations in Paenibacillus agaridevorans.</title>
        <authorList>
            <person name="Tanaka Y."/>
            <person name="Funane K."/>
            <person name="Hosaka T."/>
            <person name="Shiwa Y."/>
            <person name="Fujita N."/>
            <person name="Miyazaki T."/>
            <person name="Yoshikawa H."/>
            <person name="Murakami K."/>
            <person name="Kasahara K."/>
            <person name="Inaoka T."/>
            <person name="Hiraga Y."/>
            <person name="Ochi K."/>
        </authorList>
    </citation>
    <scope>NUCLEOTIDE SEQUENCE [LARGE SCALE GENOMIC DNA]</scope>
    <source>
        <strain evidence="1 2">T-3040</strain>
    </source>
</reference>
<dbReference type="AlphaFoldDB" id="A0A2R5EV29"/>
<proteinExistence type="predicted"/>
<dbReference type="Proteomes" id="UP000245202">
    <property type="component" value="Unassembled WGS sequence"/>
</dbReference>
<dbReference type="EMBL" id="BDQX01000317">
    <property type="protein sequence ID" value="GBG10417.1"/>
    <property type="molecule type" value="Genomic_DNA"/>
</dbReference>
<evidence type="ECO:0000313" key="1">
    <source>
        <dbReference type="EMBL" id="GBG10417.1"/>
    </source>
</evidence>
<gene>
    <name evidence="1" type="ORF">PAT3040_05149</name>
</gene>